<evidence type="ECO:0000256" key="1">
    <source>
        <dbReference type="PROSITE-ProRule" id="PRU00510"/>
    </source>
</evidence>
<organism evidence="2 3">
    <name type="scientific">Haloferula rosea</name>
    <dbReference type="NCBI Taxonomy" id="490093"/>
    <lineage>
        <taxon>Bacteria</taxon>
        <taxon>Pseudomonadati</taxon>
        <taxon>Verrucomicrobiota</taxon>
        <taxon>Verrucomicrobiia</taxon>
        <taxon>Verrucomicrobiales</taxon>
        <taxon>Verrucomicrobiaceae</taxon>
        <taxon>Haloferula</taxon>
    </lineage>
</organism>
<feature type="zinc finger region" description="dksA C4-type" evidence="1">
    <location>
        <begin position="85"/>
        <end position="109"/>
    </location>
</feature>
<dbReference type="Proteomes" id="UP000658278">
    <property type="component" value="Unassembled WGS sequence"/>
</dbReference>
<reference evidence="2" key="1">
    <citation type="submission" date="2021-01" db="EMBL/GenBank/DDBJ databases">
        <title>Modified the classification status of verrucomicrobia.</title>
        <authorList>
            <person name="Feng X."/>
        </authorList>
    </citation>
    <scope>NUCLEOTIDE SEQUENCE</scope>
    <source>
        <strain evidence="2">KCTC 22201</strain>
    </source>
</reference>
<comment type="caution">
    <text evidence="2">The sequence shown here is derived from an EMBL/GenBank/DDBJ whole genome shotgun (WGS) entry which is preliminary data.</text>
</comment>
<gene>
    <name evidence="2" type="ORF">JIN81_07835</name>
</gene>
<dbReference type="AlphaFoldDB" id="A0A934VFT9"/>
<keyword evidence="3" id="KW-1185">Reference proteome</keyword>
<dbReference type="RefSeq" id="WP_200278341.1">
    <property type="nucleotide sequence ID" value="NZ_JAENII010000004.1"/>
</dbReference>
<dbReference type="PROSITE" id="PS51128">
    <property type="entry name" value="ZF_DKSA_2"/>
    <property type="match status" value="1"/>
</dbReference>
<sequence>MLETDDLIDLEISAGEELARLEAEQQTDASSREAVSPDKAIGRLSRLDAMQMQEVAKEAGRQREMRIHRLREALRKMDLGEYGLCTACGDWIELERLKARPEILQCGRCVIE</sequence>
<evidence type="ECO:0000313" key="2">
    <source>
        <dbReference type="EMBL" id="MBK1826925.1"/>
    </source>
</evidence>
<proteinExistence type="predicted"/>
<dbReference type="EMBL" id="JAENII010000004">
    <property type="protein sequence ID" value="MBK1826925.1"/>
    <property type="molecule type" value="Genomic_DNA"/>
</dbReference>
<accession>A0A934VFT9</accession>
<protein>
    <recommendedName>
        <fullName evidence="4">DksA C4-type domain-containing protein</fullName>
    </recommendedName>
</protein>
<evidence type="ECO:0008006" key="4">
    <source>
        <dbReference type="Google" id="ProtNLM"/>
    </source>
</evidence>
<dbReference type="Gene3D" id="1.20.120.910">
    <property type="entry name" value="DksA, coiled-coil domain"/>
    <property type="match status" value="1"/>
</dbReference>
<evidence type="ECO:0000313" key="3">
    <source>
        <dbReference type="Proteomes" id="UP000658278"/>
    </source>
</evidence>
<name>A0A934VFT9_9BACT</name>